<evidence type="ECO:0000256" key="2">
    <source>
        <dbReference type="SAM" id="Phobius"/>
    </source>
</evidence>
<dbReference type="Proteomes" id="UP000555552">
    <property type="component" value="Unassembled WGS sequence"/>
</dbReference>
<accession>A0A849BTQ4</accession>
<dbReference type="RefSeq" id="WP_171204094.1">
    <property type="nucleotide sequence ID" value="NZ_BAAANP010000027.1"/>
</dbReference>
<sequence length="279" mass="29239">MVDSDVETGPPARGAVRTQRLVGWLALVLAVLAVAGVLVSWLRLQLPDDARPVVRFALDQLTRLLYVDAEANAWAWASSTVLALLAAALAVSAAAHRGAGLRWRSLVVLGAVALLLSADEAAMLHETLNEVGVRVTDVLGPFNAWLLPGVVVVLAAGVALLRVARGLDPWLRRRLVVAGAVFLAGAIGMEAVGAAFALTDDAANPWESGTYHVLVGVEEGLEAAGALIALRAVLATVEVRVAHGGVHVTPRGRVLREGADDGEAVRSSEEDLARGRHDR</sequence>
<evidence type="ECO:0000256" key="1">
    <source>
        <dbReference type="SAM" id="MobiDB-lite"/>
    </source>
</evidence>
<keyword evidence="2" id="KW-0812">Transmembrane</keyword>
<feature type="transmembrane region" description="Helical" evidence="2">
    <location>
        <begin position="106"/>
        <end position="124"/>
    </location>
</feature>
<comment type="caution">
    <text evidence="3">The sequence shown here is derived from an EMBL/GenBank/DDBJ whole genome shotgun (WGS) entry which is preliminary data.</text>
</comment>
<evidence type="ECO:0000313" key="4">
    <source>
        <dbReference type="Proteomes" id="UP000555552"/>
    </source>
</evidence>
<feature type="region of interest" description="Disordered" evidence="1">
    <location>
        <begin position="258"/>
        <end position="279"/>
    </location>
</feature>
<feature type="transmembrane region" description="Helical" evidence="2">
    <location>
        <begin position="21"/>
        <end position="42"/>
    </location>
</feature>
<keyword evidence="2" id="KW-0472">Membrane</keyword>
<dbReference type="AlphaFoldDB" id="A0A849BTQ4"/>
<keyword evidence="4" id="KW-1185">Reference proteome</keyword>
<feature type="transmembrane region" description="Helical" evidence="2">
    <location>
        <begin position="73"/>
        <end position="94"/>
    </location>
</feature>
<evidence type="ECO:0000313" key="3">
    <source>
        <dbReference type="EMBL" id="NNH24337.1"/>
    </source>
</evidence>
<keyword evidence="2" id="KW-1133">Transmembrane helix</keyword>
<protein>
    <submittedName>
        <fullName evidence="3">Uncharacterized protein</fullName>
    </submittedName>
</protein>
<proteinExistence type="predicted"/>
<reference evidence="3 4" key="1">
    <citation type="submission" date="2020-05" db="EMBL/GenBank/DDBJ databases">
        <title>MicrobeNet Type strains.</title>
        <authorList>
            <person name="Nicholson A.C."/>
        </authorList>
    </citation>
    <scope>NUCLEOTIDE SEQUENCE [LARGE SCALE GENOMIC DNA]</scope>
    <source>
        <strain evidence="3 4">JCM 14547</strain>
    </source>
</reference>
<feature type="transmembrane region" description="Helical" evidence="2">
    <location>
        <begin position="144"/>
        <end position="163"/>
    </location>
</feature>
<organism evidence="3 4">
    <name type="scientific">Pseudokineococcus marinus</name>
    <dbReference type="NCBI Taxonomy" id="351215"/>
    <lineage>
        <taxon>Bacteria</taxon>
        <taxon>Bacillati</taxon>
        <taxon>Actinomycetota</taxon>
        <taxon>Actinomycetes</taxon>
        <taxon>Kineosporiales</taxon>
        <taxon>Kineosporiaceae</taxon>
        <taxon>Pseudokineococcus</taxon>
    </lineage>
</organism>
<name>A0A849BTQ4_9ACTN</name>
<gene>
    <name evidence="3" type="ORF">HLB09_14820</name>
</gene>
<feature type="transmembrane region" description="Helical" evidence="2">
    <location>
        <begin position="175"/>
        <end position="198"/>
    </location>
</feature>
<dbReference type="EMBL" id="JABEMA010000323">
    <property type="protein sequence ID" value="NNH24337.1"/>
    <property type="molecule type" value="Genomic_DNA"/>
</dbReference>